<evidence type="ECO:0000259" key="1">
    <source>
        <dbReference type="Pfam" id="PF00930"/>
    </source>
</evidence>
<evidence type="ECO:0000313" key="2">
    <source>
        <dbReference type="EMBL" id="KAJ1357264.1"/>
    </source>
</evidence>
<accession>A0AAD5QPU3</accession>
<evidence type="ECO:0000313" key="3">
    <source>
        <dbReference type="Proteomes" id="UP001196413"/>
    </source>
</evidence>
<keyword evidence="3" id="KW-1185">Reference proteome</keyword>
<dbReference type="Gene3D" id="2.140.10.30">
    <property type="entry name" value="Dipeptidylpeptidase IV, N-terminal domain"/>
    <property type="match status" value="1"/>
</dbReference>
<organism evidence="2 3">
    <name type="scientific">Parelaphostrongylus tenuis</name>
    <name type="common">Meningeal worm</name>
    <dbReference type="NCBI Taxonomy" id="148309"/>
    <lineage>
        <taxon>Eukaryota</taxon>
        <taxon>Metazoa</taxon>
        <taxon>Ecdysozoa</taxon>
        <taxon>Nematoda</taxon>
        <taxon>Chromadorea</taxon>
        <taxon>Rhabditida</taxon>
        <taxon>Rhabditina</taxon>
        <taxon>Rhabditomorpha</taxon>
        <taxon>Strongyloidea</taxon>
        <taxon>Metastrongylidae</taxon>
        <taxon>Parelaphostrongylus</taxon>
    </lineage>
</organism>
<comment type="caution">
    <text evidence="2">The sequence shown here is derived from an EMBL/GenBank/DDBJ whole genome shotgun (WGS) entry which is preliminary data.</text>
</comment>
<dbReference type="Pfam" id="PF00930">
    <property type="entry name" value="DPPIV_N"/>
    <property type="match status" value="1"/>
</dbReference>
<proteinExistence type="predicted"/>
<reference evidence="2" key="1">
    <citation type="submission" date="2021-06" db="EMBL/GenBank/DDBJ databases">
        <title>Parelaphostrongylus tenuis whole genome reference sequence.</title>
        <authorList>
            <person name="Garwood T.J."/>
            <person name="Larsen P.A."/>
            <person name="Fountain-Jones N.M."/>
            <person name="Garbe J.R."/>
            <person name="Macchietto M.G."/>
            <person name="Kania S.A."/>
            <person name="Gerhold R.W."/>
            <person name="Richards J.E."/>
            <person name="Wolf T.M."/>
        </authorList>
    </citation>
    <scope>NUCLEOTIDE SEQUENCE</scope>
    <source>
        <strain evidence="2">MNPRO001-30</strain>
        <tissue evidence="2">Meninges</tissue>
    </source>
</reference>
<dbReference type="EMBL" id="JAHQIW010003080">
    <property type="protein sequence ID" value="KAJ1357264.1"/>
    <property type="molecule type" value="Genomic_DNA"/>
</dbReference>
<dbReference type="GO" id="GO:0006508">
    <property type="term" value="P:proteolysis"/>
    <property type="evidence" value="ECO:0007669"/>
    <property type="project" value="InterPro"/>
</dbReference>
<feature type="domain" description="Dipeptidylpeptidase IV N-terminal" evidence="1">
    <location>
        <begin position="26"/>
        <end position="71"/>
    </location>
</feature>
<dbReference type="AlphaFoldDB" id="A0AAD5QPU3"/>
<name>A0AAD5QPU3_PARTN</name>
<sequence>MLSYVDTKPLSSTLLAWIYSKGIPAQEEVFVHDYNIYYQVNPEIPGSAIKLTPDGNNVLRYGVPDWLYEGE</sequence>
<dbReference type="Proteomes" id="UP001196413">
    <property type="component" value="Unassembled WGS sequence"/>
</dbReference>
<dbReference type="InterPro" id="IPR002469">
    <property type="entry name" value="Peptidase_S9B_N"/>
</dbReference>
<gene>
    <name evidence="2" type="ORF">KIN20_015370</name>
</gene>
<protein>
    <recommendedName>
        <fullName evidence="1">Dipeptidylpeptidase IV N-terminal domain-containing protein</fullName>
    </recommendedName>
</protein>